<reference evidence="7" key="1">
    <citation type="submission" date="2017-04" db="EMBL/GenBank/DDBJ databases">
        <authorList>
            <person name="Song Y."/>
            <person name="Cho B.-K."/>
        </authorList>
    </citation>
    <scope>NUCLEOTIDE SEQUENCE [LARGE SCALE GENOMIC DNA]</scope>
    <source>
        <strain evidence="7">SL1</strain>
    </source>
</reference>
<dbReference type="SUPFAM" id="SSF55136">
    <property type="entry name" value="Probable bacterial effector-binding domain"/>
    <property type="match status" value="1"/>
</dbReference>
<keyword evidence="1" id="KW-0678">Repressor</keyword>
<dbReference type="PANTHER" id="PTHR30204:SF69">
    <property type="entry name" value="MERR-FAMILY TRANSCRIPTIONAL REGULATOR"/>
    <property type="match status" value="1"/>
</dbReference>
<feature type="domain" description="HTH merR-type" evidence="5">
    <location>
        <begin position="4"/>
        <end position="74"/>
    </location>
</feature>
<dbReference type="SUPFAM" id="SSF46955">
    <property type="entry name" value="Putative DNA-binding domain"/>
    <property type="match status" value="1"/>
</dbReference>
<dbReference type="Gene3D" id="1.10.1660.10">
    <property type="match status" value="1"/>
</dbReference>
<dbReference type="PROSITE" id="PS50937">
    <property type="entry name" value="HTH_MERR_2"/>
    <property type="match status" value="1"/>
</dbReference>
<evidence type="ECO:0000313" key="7">
    <source>
        <dbReference type="Proteomes" id="UP000244910"/>
    </source>
</evidence>
<dbReference type="Proteomes" id="UP000244910">
    <property type="component" value="Chromosome"/>
</dbReference>
<gene>
    <name evidence="6" type="ORF">B9W14_18235</name>
</gene>
<protein>
    <recommendedName>
        <fullName evidence="5">HTH merR-type domain-containing protein</fullName>
    </recommendedName>
</protein>
<dbReference type="InterPro" id="IPR011256">
    <property type="entry name" value="Reg_factor_effector_dom_sf"/>
</dbReference>
<evidence type="ECO:0000256" key="3">
    <source>
        <dbReference type="ARBA" id="ARBA00023125"/>
    </source>
</evidence>
<dbReference type="Gene3D" id="3.20.80.10">
    <property type="entry name" value="Regulatory factor, effector binding domain"/>
    <property type="match status" value="1"/>
</dbReference>
<keyword evidence="7" id="KW-1185">Reference proteome</keyword>
<dbReference type="SMART" id="SM00422">
    <property type="entry name" value="HTH_MERR"/>
    <property type="match status" value="1"/>
</dbReference>
<accession>A0A2U8DWD4</accession>
<sequence>MDKYFSIGEISKLFNLPIKTLRYYDERGLVKPAYTNKKNNYRYYSVEQFIVFDVIKNSKMMGMSLEEIKSMINVNLSLENTIDLIDKQTKLLEKRIFELSQIKNSMEKVHYNIVDALQYDNNMFIKYNEERKYISYGFMSKTVDELEINLRKVILDIENKRKEVYSSFGTSTSFELFKNENKIVNNDIRYFIECDDGIDNYNILPKGNYLSIVLDDNSNNKEQYYRRLVNYIIDNNIEVVGDFNETWIFPRIGQDKKEVTLVKIEILIK</sequence>
<proteinExistence type="predicted"/>
<dbReference type="RefSeq" id="WP_032077226.1">
    <property type="nucleotide sequence ID" value="NZ_CP020953.1"/>
</dbReference>
<name>A0A2U8DWD4_9CLOT</name>
<dbReference type="InterPro" id="IPR000551">
    <property type="entry name" value="MerR-type_HTH_dom"/>
</dbReference>
<keyword evidence="2" id="KW-0805">Transcription regulation</keyword>
<keyword evidence="4" id="KW-0804">Transcription</keyword>
<dbReference type="GO" id="GO:0003700">
    <property type="term" value="F:DNA-binding transcription factor activity"/>
    <property type="evidence" value="ECO:0007669"/>
    <property type="project" value="InterPro"/>
</dbReference>
<evidence type="ECO:0000259" key="5">
    <source>
        <dbReference type="PROSITE" id="PS50937"/>
    </source>
</evidence>
<evidence type="ECO:0000256" key="1">
    <source>
        <dbReference type="ARBA" id="ARBA00022491"/>
    </source>
</evidence>
<dbReference type="AlphaFoldDB" id="A0A2U8DWD4"/>
<dbReference type="KEGG" id="cdrk:B9W14_18235"/>
<dbReference type="GO" id="GO:0003677">
    <property type="term" value="F:DNA binding"/>
    <property type="evidence" value="ECO:0007669"/>
    <property type="project" value="UniProtKB-KW"/>
</dbReference>
<dbReference type="OrthoDB" id="9773308at2"/>
<dbReference type="EMBL" id="CP020953">
    <property type="protein sequence ID" value="AWI06352.1"/>
    <property type="molecule type" value="Genomic_DNA"/>
</dbReference>
<keyword evidence="3" id="KW-0238">DNA-binding</keyword>
<dbReference type="Pfam" id="PF13411">
    <property type="entry name" value="MerR_1"/>
    <property type="match status" value="1"/>
</dbReference>
<dbReference type="InterPro" id="IPR009061">
    <property type="entry name" value="DNA-bd_dom_put_sf"/>
</dbReference>
<evidence type="ECO:0000256" key="2">
    <source>
        <dbReference type="ARBA" id="ARBA00023015"/>
    </source>
</evidence>
<evidence type="ECO:0000256" key="4">
    <source>
        <dbReference type="ARBA" id="ARBA00023163"/>
    </source>
</evidence>
<evidence type="ECO:0000313" key="6">
    <source>
        <dbReference type="EMBL" id="AWI06352.1"/>
    </source>
</evidence>
<organism evidence="6 7">
    <name type="scientific">Clostridium drakei</name>
    <dbReference type="NCBI Taxonomy" id="332101"/>
    <lineage>
        <taxon>Bacteria</taxon>
        <taxon>Bacillati</taxon>
        <taxon>Bacillota</taxon>
        <taxon>Clostridia</taxon>
        <taxon>Eubacteriales</taxon>
        <taxon>Clostridiaceae</taxon>
        <taxon>Clostridium</taxon>
    </lineage>
</organism>
<dbReference type="InterPro" id="IPR047057">
    <property type="entry name" value="MerR_fam"/>
</dbReference>
<dbReference type="PANTHER" id="PTHR30204">
    <property type="entry name" value="REDOX-CYCLING DRUG-SENSING TRANSCRIPTIONAL ACTIVATOR SOXR"/>
    <property type="match status" value="1"/>
</dbReference>